<evidence type="ECO:0000256" key="4">
    <source>
        <dbReference type="ARBA" id="ARBA00022984"/>
    </source>
</evidence>
<dbReference type="GO" id="GO:0000287">
    <property type="term" value="F:magnesium ion binding"/>
    <property type="evidence" value="ECO:0007669"/>
    <property type="project" value="UniProtKB-UniRule"/>
</dbReference>
<sequence>MPHPLTRLPAPGLTLHALLTRLPEATPSPGDADPLVTGVTLDSRSVQPGDLYAALPGFNAHGADYAAQAVRQGAVAVLTDPSGRDRLGDEVTDAVPVVVVDAPRGALGGLAAEVYGRAGEALTMLGITGTNGKTTTAYLVESALRALGRRTGLIGTVETRVGDDRLDSERTTPEATDLHALLALMRERGVDACVMEVSSHALELHRVDGVVYDVALFTNLSQDHLDFHPDMEAYFRAKASLFTPERSHAGVVCVDDAWGARLAADATVPVTTLATGVVTRPDGDVGGDGGGPDHDADWVVLPSPEEESRPGAFVLHRPATGERMHLVSHLAGTFNVANTALAALALASCGVGLDDAAAAMAVPPDVPGRMQLVAAADEHTPGSPRCIVDFAHTPDAVDAALEALRPSTPGRLVVVLGAGGDRDRGKRPAMGAAAARRADVVVVTDDNPRSEAPESIREALLAGARATVDEQRASGAPVAQLVDGGARSAAIAQAVELATTAARTSGLASTVAVLGKGHEKGQQVGAVTHPFDDRDAVLAALLAAAGESARAGRTS</sequence>
<dbReference type="NCBIfam" id="NF001124">
    <property type="entry name" value="PRK00139.1-2"/>
    <property type="match status" value="1"/>
</dbReference>
<dbReference type="GO" id="GO:0008765">
    <property type="term" value="F:UDP-N-acetylmuramoylalanyl-D-glutamate-2,6-diaminopimelate ligase activity"/>
    <property type="evidence" value="ECO:0007669"/>
    <property type="project" value="UniProtKB-UniRule"/>
</dbReference>
<feature type="binding site" evidence="7">
    <location>
        <position position="206"/>
    </location>
    <ligand>
        <name>UDP-N-acetyl-alpha-D-muramoyl-L-alanyl-D-glutamate</name>
        <dbReference type="ChEBI" id="CHEBI:83900"/>
    </ligand>
</feature>
<dbReference type="GO" id="GO:0008360">
    <property type="term" value="P:regulation of cell shape"/>
    <property type="evidence" value="ECO:0007669"/>
    <property type="project" value="UniProtKB-KW"/>
</dbReference>
<dbReference type="Gene3D" id="3.90.190.20">
    <property type="entry name" value="Mur ligase, C-terminal domain"/>
    <property type="match status" value="1"/>
</dbReference>
<keyword evidence="7" id="KW-0547">Nucleotide-binding</keyword>
<dbReference type="Pfam" id="PF08245">
    <property type="entry name" value="Mur_ligase_M"/>
    <property type="match status" value="1"/>
</dbReference>
<dbReference type="InterPro" id="IPR004101">
    <property type="entry name" value="Mur_ligase_C"/>
</dbReference>
<comment type="catalytic activity">
    <reaction evidence="7">
        <text>UDP-N-acetyl-alpha-D-muramoyl-L-alanyl-D-glutamate + meso-2,6-diaminopimelate + ATP = UDP-N-acetyl-alpha-D-muramoyl-L-alanyl-gamma-D-glutamyl-meso-2,6-diaminopimelate + ADP + phosphate + H(+)</text>
        <dbReference type="Rhea" id="RHEA:23676"/>
        <dbReference type="ChEBI" id="CHEBI:15378"/>
        <dbReference type="ChEBI" id="CHEBI:30616"/>
        <dbReference type="ChEBI" id="CHEBI:43474"/>
        <dbReference type="ChEBI" id="CHEBI:57791"/>
        <dbReference type="ChEBI" id="CHEBI:83900"/>
        <dbReference type="ChEBI" id="CHEBI:83905"/>
        <dbReference type="ChEBI" id="CHEBI:456216"/>
        <dbReference type="EC" id="6.3.2.13"/>
    </reaction>
</comment>
<feature type="binding site" evidence="7">
    <location>
        <position position="43"/>
    </location>
    <ligand>
        <name>UDP-N-acetyl-alpha-D-muramoyl-L-alanyl-D-glutamate</name>
        <dbReference type="ChEBI" id="CHEBI:83900"/>
    </ligand>
</feature>
<dbReference type="GO" id="GO:0071555">
    <property type="term" value="P:cell wall organization"/>
    <property type="evidence" value="ECO:0007669"/>
    <property type="project" value="UniProtKB-KW"/>
</dbReference>
<evidence type="ECO:0000256" key="7">
    <source>
        <dbReference type="HAMAP-Rule" id="MF_00208"/>
    </source>
</evidence>
<dbReference type="GO" id="GO:0005737">
    <property type="term" value="C:cytoplasm"/>
    <property type="evidence" value="ECO:0007669"/>
    <property type="project" value="UniProtKB-SubCell"/>
</dbReference>
<evidence type="ECO:0000256" key="6">
    <source>
        <dbReference type="ARBA" id="ARBA00023316"/>
    </source>
</evidence>
<evidence type="ECO:0000256" key="3">
    <source>
        <dbReference type="ARBA" id="ARBA00022960"/>
    </source>
</evidence>
<dbReference type="SUPFAM" id="SSF63418">
    <property type="entry name" value="MurE/MurF N-terminal domain"/>
    <property type="match status" value="1"/>
</dbReference>
<dbReference type="RefSeq" id="WP_245963422.1">
    <property type="nucleotide sequence ID" value="NZ_RBXT01000001.1"/>
</dbReference>
<evidence type="ECO:0000259" key="10">
    <source>
        <dbReference type="Pfam" id="PF02875"/>
    </source>
</evidence>
<keyword evidence="4 7" id="KW-0573">Peptidoglycan synthesis</keyword>
<dbReference type="Gene3D" id="3.40.1390.10">
    <property type="entry name" value="MurE/MurF, N-terminal domain"/>
    <property type="match status" value="1"/>
</dbReference>
<organism evidence="12 13">
    <name type="scientific">Terracoccus luteus</name>
    <dbReference type="NCBI Taxonomy" id="53356"/>
    <lineage>
        <taxon>Bacteria</taxon>
        <taxon>Bacillati</taxon>
        <taxon>Actinomycetota</taxon>
        <taxon>Actinomycetes</taxon>
        <taxon>Micrococcales</taxon>
        <taxon>Intrasporangiaceae</taxon>
        <taxon>Terracoccus</taxon>
    </lineage>
</organism>
<comment type="cofactor">
    <cofactor evidence="7">
        <name>Mg(2+)</name>
        <dbReference type="ChEBI" id="CHEBI:18420"/>
    </cofactor>
</comment>
<feature type="binding site" evidence="7">
    <location>
        <position position="422"/>
    </location>
    <ligand>
        <name>meso-2,6-diaminopimelate</name>
        <dbReference type="ChEBI" id="CHEBI:57791"/>
    </ligand>
</feature>
<dbReference type="Proteomes" id="UP000278440">
    <property type="component" value="Unassembled WGS sequence"/>
</dbReference>
<dbReference type="InterPro" id="IPR013221">
    <property type="entry name" value="Mur_ligase_cen"/>
</dbReference>
<evidence type="ECO:0000256" key="5">
    <source>
        <dbReference type="ARBA" id="ARBA00023306"/>
    </source>
</evidence>
<dbReference type="PANTHER" id="PTHR23135:SF4">
    <property type="entry name" value="UDP-N-ACETYLMURAMOYL-L-ALANYL-D-GLUTAMATE--2,6-DIAMINOPIMELATE LIGASE MURE HOMOLOG, CHLOROPLASTIC"/>
    <property type="match status" value="1"/>
</dbReference>
<keyword evidence="6 7" id="KW-0961">Cell wall biogenesis/degradation</keyword>
<dbReference type="UniPathway" id="UPA00219"/>
<evidence type="ECO:0000256" key="8">
    <source>
        <dbReference type="RuleBase" id="RU004135"/>
    </source>
</evidence>
<dbReference type="EC" id="6.3.2.13" evidence="7"/>
<dbReference type="AlphaFoldDB" id="A0A495XXF2"/>
<dbReference type="InterPro" id="IPR036565">
    <property type="entry name" value="Mur-like_cat_sf"/>
</dbReference>
<feature type="domain" description="Mur ligase N-terminal catalytic" evidence="9">
    <location>
        <begin position="36"/>
        <end position="115"/>
    </location>
</feature>
<proteinExistence type="inferred from homology"/>
<dbReference type="SUPFAM" id="SSF53623">
    <property type="entry name" value="MurD-like peptide ligases, catalytic domain"/>
    <property type="match status" value="1"/>
</dbReference>
<keyword evidence="13" id="KW-1185">Reference proteome</keyword>
<keyword evidence="5 7" id="KW-0131">Cell cycle</keyword>
<feature type="binding site" evidence="7">
    <location>
        <begin position="446"/>
        <end position="449"/>
    </location>
    <ligand>
        <name>meso-2,6-diaminopimelate</name>
        <dbReference type="ChEBI" id="CHEBI:57791"/>
    </ligand>
</feature>
<comment type="function">
    <text evidence="7">Catalyzes the addition of meso-diaminopimelic acid to the nucleotide precursor UDP-N-acetylmuramoyl-L-alanyl-D-glutamate (UMAG) in the biosynthesis of bacterial cell-wall peptidoglycan.</text>
</comment>
<feature type="binding site" evidence="7">
    <location>
        <begin position="171"/>
        <end position="172"/>
    </location>
    <ligand>
        <name>UDP-N-acetyl-alpha-D-muramoyl-L-alanyl-D-glutamate</name>
        <dbReference type="ChEBI" id="CHEBI:83900"/>
    </ligand>
</feature>
<keyword evidence="3 7" id="KW-0133">Cell shape</keyword>
<keyword evidence="7" id="KW-0067">ATP-binding</keyword>
<evidence type="ECO:0000256" key="1">
    <source>
        <dbReference type="ARBA" id="ARBA00005898"/>
    </source>
</evidence>
<dbReference type="Gene3D" id="3.40.1190.10">
    <property type="entry name" value="Mur-like, catalytic domain"/>
    <property type="match status" value="1"/>
</dbReference>
<keyword evidence="2 7" id="KW-0132">Cell division</keyword>
<evidence type="ECO:0000259" key="11">
    <source>
        <dbReference type="Pfam" id="PF08245"/>
    </source>
</evidence>
<dbReference type="EMBL" id="RBXT01000001">
    <property type="protein sequence ID" value="RKT77173.1"/>
    <property type="molecule type" value="Genomic_DNA"/>
</dbReference>
<evidence type="ECO:0000313" key="12">
    <source>
        <dbReference type="EMBL" id="RKT77173.1"/>
    </source>
</evidence>
<comment type="subcellular location">
    <subcellularLocation>
        <location evidence="7 8">Cytoplasm</location>
    </subcellularLocation>
</comment>
<protein>
    <recommendedName>
        <fullName evidence="7">UDP-N-acetylmuramoyl-L-alanyl-D-glutamate--2,6-diaminopimelate ligase</fullName>
        <ecNumber evidence="7">6.3.2.13</ecNumber>
    </recommendedName>
    <alternativeName>
        <fullName evidence="7">Meso-A2pm-adding enzyme</fullName>
    </alternativeName>
    <alternativeName>
        <fullName evidence="7">Meso-diaminopimelate-adding enzyme</fullName>
    </alternativeName>
    <alternativeName>
        <fullName evidence="7">UDP-MurNAc-L-Ala-D-Glu:meso-diaminopimelate ligase</fullName>
    </alternativeName>
    <alternativeName>
        <fullName evidence="7">UDP-MurNAc-tripeptide synthetase</fullName>
    </alternativeName>
    <alternativeName>
        <fullName evidence="7">UDP-N-acetylmuramyl-tripeptide synthetase</fullName>
    </alternativeName>
</protein>
<evidence type="ECO:0000259" key="9">
    <source>
        <dbReference type="Pfam" id="PF01225"/>
    </source>
</evidence>
<dbReference type="InterPro" id="IPR036615">
    <property type="entry name" value="Mur_ligase_C_dom_sf"/>
</dbReference>
<keyword evidence="7" id="KW-0963">Cytoplasm</keyword>
<dbReference type="NCBIfam" id="TIGR01085">
    <property type="entry name" value="murE"/>
    <property type="match status" value="1"/>
</dbReference>
<keyword evidence="7" id="KW-0460">Magnesium</keyword>
<accession>A0A495XXF2</accession>
<dbReference type="InterPro" id="IPR000713">
    <property type="entry name" value="Mur_ligase_N"/>
</dbReference>
<dbReference type="InterPro" id="IPR005761">
    <property type="entry name" value="UDP-N-AcMur-Glu-dNH2Pim_ligase"/>
</dbReference>
<name>A0A495XXF2_9MICO</name>
<dbReference type="GO" id="GO:0005524">
    <property type="term" value="F:ATP binding"/>
    <property type="evidence" value="ECO:0007669"/>
    <property type="project" value="UniProtKB-UniRule"/>
</dbReference>
<reference evidence="12 13" key="1">
    <citation type="submission" date="2018-10" db="EMBL/GenBank/DDBJ databases">
        <title>Sequencing the genomes of 1000 actinobacteria strains.</title>
        <authorList>
            <person name="Klenk H.-P."/>
        </authorList>
    </citation>
    <scope>NUCLEOTIDE SEQUENCE [LARGE SCALE GENOMIC DNA]</scope>
    <source>
        <strain evidence="12 13">DSM 44267</strain>
    </source>
</reference>
<comment type="caution">
    <text evidence="7">Lacks conserved residue(s) required for the propagation of feature annotation.</text>
</comment>
<feature type="domain" description="Mur ligase central" evidence="11">
    <location>
        <begin position="127"/>
        <end position="345"/>
    </location>
</feature>
<feature type="binding site" evidence="7">
    <location>
        <position position="519"/>
    </location>
    <ligand>
        <name>meso-2,6-diaminopimelate</name>
        <dbReference type="ChEBI" id="CHEBI:57791"/>
    </ligand>
</feature>
<keyword evidence="7 12" id="KW-0436">Ligase</keyword>
<evidence type="ECO:0000313" key="13">
    <source>
        <dbReference type="Proteomes" id="UP000278440"/>
    </source>
</evidence>
<gene>
    <name evidence="7" type="primary">murE</name>
    <name evidence="12" type="ORF">DFJ68_0589</name>
</gene>
<feature type="binding site" evidence="7">
    <location>
        <begin position="129"/>
        <end position="135"/>
    </location>
    <ligand>
        <name>ATP</name>
        <dbReference type="ChEBI" id="CHEBI:30616"/>
    </ligand>
</feature>
<dbReference type="GO" id="GO:0009252">
    <property type="term" value="P:peptidoglycan biosynthetic process"/>
    <property type="evidence" value="ECO:0007669"/>
    <property type="project" value="UniProtKB-UniRule"/>
</dbReference>
<feature type="binding site" evidence="7">
    <location>
        <position position="41"/>
    </location>
    <ligand>
        <name>UDP-N-acetyl-alpha-D-muramoyl-L-alanyl-D-glutamate</name>
        <dbReference type="ChEBI" id="CHEBI:83900"/>
    </ligand>
</feature>
<comment type="PTM">
    <text evidence="7">Carboxylation is probably crucial for Mg(2+) binding and, consequently, for the gamma-phosphate positioning of ATP.</text>
</comment>
<dbReference type="SUPFAM" id="SSF53244">
    <property type="entry name" value="MurD-like peptide ligases, peptide-binding domain"/>
    <property type="match status" value="1"/>
</dbReference>
<feature type="binding site" evidence="7">
    <location>
        <position position="198"/>
    </location>
    <ligand>
        <name>UDP-N-acetyl-alpha-D-muramoyl-L-alanyl-D-glutamate</name>
        <dbReference type="ChEBI" id="CHEBI:83900"/>
    </ligand>
</feature>
<dbReference type="InterPro" id="IPR035911">
    <property type="entry name" value="MurE/MurF_N"/>
</dbReference>
<dbReference type="GO" id="GO:0051301">
    <property type="term" value="P:cell division"/>
    <property type="evidence" value="ECO:0007669"/>
    <property type="project" value="UniProtKB-KW"/>
</dbReference>
<dbReference type="Pfam" id="PF01225">
    <property type="entry name" value="Mur_ligase"/>
    <property type="match status" value="1"/>
</dbReference>
<feature type="short sequence motif" description="Meso-diaminopimelate recognition motif" evidence="7">
    <location>
        <begin position="446"/>
        <end position="449"/>
    </location>
</feature>
<dbReference type="HAMAP" id="MF_00208">
    <property type="entry name" value="MurE"/>
    <property type="match status" value="1"/>
</dbReference>
<feature type="modified residue" description="N6-carboxylysine" evidence="7">
    <location>
        <position position="238"/>
    </location>
</feature>
<feature type="binding site" evidence="7">
    <location>
        <position position="515"/>
    </location>
    <ligand>
        <name>meso-2,6-diaminopimelate</name>
        <dbReference type="ChEBI" id="CHEBI:57791"/>
    </ligand>
</feature>
<dbReference type="Pfam" id="PF02875">
    <property type="entry name" value="Mur_ligase_C"/>
    <property type="match status" value="1"/>
</dbReference>
<comment type="caution">
    <text evidence="12">The sequence shown here is derived from an EMBL/GenBank/DDBJ whole genome shotgun (WGS) entry which is preliminary data.</text>
</comment>
<dbReference type="PANTHER" id="PTHR23135">
    <property type="entry name" value="MUR LIGASE FAMILY MEMBER"/>
    <property type="match status" value="1"/>
</dbReference>
<comment type="similarity">
    <text evidence="1 7">Belongs to the MurCDEF family. MurE subfamily.</text>
</comment>
<comment type="pathway">
    <text evidence="7 8">Cell wall biogenesis; peptidoglycan biosynthesis.</text>
</comment>
<feature type="domain" description="Mur ligase C-terminal" evidence="10">
    <location>
        <begin position="368"/>
        <end position="470"/>
    </location>
</feature>
<evidence type="ECO:0000256" key="2">
    <source>
        <dbReference type="ARBA" id="ARBA00022618"/>
    </source>
</evidence>